<dbReference type="RefSeq" id="WP_134077467.1">
    <property type="nucleotide sequence ID" value="NZ_SOEB01000005.1"/>
</dbReference>
<dbReference type="AlphaFoldDB" id="A0A4V3GUL8"/>
<evidence type="ECO:0000313" key="1">
    <source>
        <dbReference type="EMBL" id="TDX31380.1"/>
    </source>
</evidence>
<reference evidence="1 2" key="1">
    <citation type="submission" date="2019-03" db="EMBL/GenBank/DDBJ databases">
        <title>Genomic Encyclopedia of Type Strains, Phase IV (KMG-IV): sequencing the most valuable type-strain genomes for metagenomic binning, comparative biology and taxonomic classification.</title>
        <authorList>
            <person name="Goeker M."/>
        </authorList>
    </citation>
    <scope>NUCLEOTIDE SEQUENCE [LARGE SCALE GENOMIC DNA]</scope>
    <source>
        <strain evidence="1 2">JA181</strain>
    </source>
</reference>
<protein>
    <submittedName>
        <fullName evidence="1">Uncharacterized protein</fullName>
    </submittedName>
</protein>
<dbReference type="PANTHER" id="PTHR35399">
    <property type="entry name" value="SLR8030 PROTEIN"/>
    <property type="match status" value="1"/>
</dbReference>
<proteinExistence type="predicted"/>
<dbReference type="EMBL" id="SOEB01000005">
    <property type="protein sequence ID" value="TDX31380.1"/>
    <property type="molecule type" value="Genomic_DNA"/>
</dbReference>
<evidence type="ECO:0000313" key="2">
    <source>
        <dbReference type="Proteomes" id="UP000295484"/>
    </source>
</evidence>
<dbReference type="Proteomes" id="UP000295484">
    <property type="component" value="Unassembled WGS sequence"/>
</dbReference>
<gene>
    <name evidence="1" type="ORF">EV657_105229</name>
</gene>
<comment type="caution">
    <text evidence="1">The sequence shown here is derived from an EMBL/GenBank/DDBJ whole genome shotgun (WGS) entry which is preliminary data.</text>
</comment>
<accession>A0A4V3GUL8</accession>
<organism evidence="1 2">
    <name type="scientific">Rhodovulum visakhapatnamense</name>
    <dbReference type="NCBI Taxonomy" id="364297"/>
    <lineage>
        <taxon>Bacteria</taxon>
        <taxon>Pseudomonadati</taxon>
        <taxon>Pseudomonadota</taxon>
        <taxon>Alphaproteobacteria</taxon>
        <taxon>Rhodobacterales</taxon>
        <taxon>Paracoccaceae</taxon>
        <taxon>Rhodovulum</taxon>
    </lineage>
</organism>
<name>A0A4V3GUL8_9RHOB</name>
<sequence length="145" mass="15341">MSPVTIDGEDCSVGYTTLARSSDLIGGTVFAALTDRAGKVVKSEDGSDHVSVDADSISLLHIGDKIFSVTHLESRPRAMYVSELAQDADGNLTPVSTRPVDFSDYGGLWVPCAGSVTPRETHLGSEEYPAEGSAKLRALTAITWP</sequence>
<dbReference type="PANTHER" id="PTHR35399:SF2">
    <property type="entry name" value="DUF839 DOMAIN-CONTAINING PROTEIN"/>
    <property type="match status" value="1"/>
</dbReference>